<dbReference type="Proteomes" id="UP001277471">
    <property type="component" value="Unassembled WGS sequence"/>
</dbReference>
<dbReference type="SUPFAM" id="SSF52540">
    <property type="entry name" value="P-loop containing nucleoside triphosphate hydrolases"/>
    <property type="match status" value="1"/>
</dbReference>
<dbReference type="Gene3D" id="3.40.50.300">
    <property type="entry name" value="P-loop containing nucleotide triphosphate hydrolases"/>
    <property type="match status" value="2"/>
</dbReference>
<dbReference type="GO" id="GO:0005829">
    <property type="term" value="C:cytosol"/>
    <property type="evidence" value="ECO:0007669"/>
    <property type="project" value="TreeGrafter"/>
</dbReference>
<reference evidence="8 11" key="2">
    <citation type="submission" date="2023-11" db="EMBL/GenBank/DDBJ databases">
        <title>MicrobeMod: A computational toolkit for identifying prokaryotic methylation and restriction-modification with nanopore sequencing.</title>
        <authorList>
            <person name="Crits-Christoph A."/>
            <person name="Kang S.C."/>
            <person name="Lee H."/>
            <person name="Ostrov N."/>
        </authorList>
    </citation>
    <scope>NUCLEOTIDE SEQUENCE [LARGE SCALE GENOMIC DNA]</scope>
    <source>
        <strain evidence="8 11">ATCC 29145</strain>
    </source>
</reference>
<evidence type="ECO:0000313" key="10">
    <source>
        <dbReference type="Proteomes" id="UP000298774"/>
    </source>
</evidence>
<gene>
    <name evidence="9" type="ORF">D3868_10955</name>
    <name evidence="8" type="ORF">SIM66_17975</name>
</gene>
<dbReference type="PANTHER" id="PTHR11070">
    <property type="entry name" value="UVRD / RECB / PCRA DNA HELICASE FAMILY MEMBER"/>
    <property type="match status" value="1"/>
</dbReference>
<evidence type="ECO:0000259" key="7">
    <source>
        <dbReference type="PROSITE" id="PS51198"/>
    </source>
</evidence>
<evidence type="ECO:0000313" key="9">
    <source>
        <dbReference type="EMBL" id="QCO09509.1"/>
    </source>
</evidence>
<name>A0A0P0F1X0_AZOBR</name>
<protein>
    <submittedName>
        <fullName evidence="8">AAA family ATPase</fullName>
    </submittedName>
    <submittedName>
        <fullName evidence="9">ATP-dependent helicase</fullName>
    </submittedName>
</protein>
<dbReference type="GO" id="GO:0000725">
    <property type="term" value="P:recombinational repair"/>
    <property type="evidence" value="ECO:0007669"/>
    <property type="project" value="TreeGrafter"/>
</dbReference>
<dbReference type="KEGG" id="abf:AMK58_02865"/>
<dbReference type="Pfam" id="PF13245">
    <property type="entry name" value="AAA_19"/>
    <property type="match status" value="1"/>
</dbReference>
<reference evidence="9 10" key="1">
    <citation type="submission" date="2018-09" db="EMBL/GenBank/DDBJ databases">
        <title>Whole genome based analysis of evolution and adaptive divergence in Indian and Brazilian strains of Azospirillum brasilense.</title>
        <authorList>
            <person name="Singh C."/>
            <person name="Tripathi A.K."/>
        </authorList>
    </citation>
    <scope>NUCLEOTIDE SEQUENCE [LARGE SCALE GENOMIC DNA]</scope>
    <source>
        <strain evidence="9 10">MTCC4038</strain>
    </source>
</reference>
<evidence type="ECO:0000256" key="1">
    <source>
        <dbReference type="ARBA" id="ARBA00022741"/>
    </source>
</evidence>
<dbReference type="RefSeq" id="WP_035683363.1">
    <property type="nucleotide sequence ID" value="NZ_CP012914.1"/>
</dbReference>
<keyword evidence="4 5" id="KW-0067">ATP-binding</keyword>
<keyword evidence="11" id="KW-1185">Reference proteome</keyword>
<feature type="region of interest" description="Disordered" evidence="6">
    <location>
        <begin position="497"/>
        <end position="520"/>
    </location>
</feature>
<evidence type="ECO:0000256" key="3">
    <source>
        <dbReference type="ARBA" id="ARBA00022806"/>
    </source>
</evidence>
<evidence type="ECO:0000313" key="11">
    <source>
        <dbReference type="Proteomes" id="UP001277471"/>
    </source>
</evidence>
<dbReference type="GeneID" id="56450270"/>
<keyword evidence="3 5" id="KW-0347">Helicase</keyword>
<keyword evidence="1 5" id="KW-0547">Nucleotide-binding</keyword>
<dbReference type="GO" id="GO:0016787">
    <property type="term" value="F:hydrolase activity"/>
    <property type="evidence" value="ECO:0007669"/>
    <property type="project" value="UniProtKB-UniRule"/>
</dbReference>
<dbReference type="AlphaFoldDB" id="A0A0P0F1X0"/>
<feature type="compositionally biased region" description="Basic and acidic residues" evidence="6">
    <location>
        <begin position="499"/>
        <end position="520"/>
    </location>
</feature>
<dbReference type="PROSITE" id="PS51198">
    <property type="entry name" value="UVRD_HELICASE_ATP_BIND"/>
    <property type="match status" value="1"/>
</dbReference>
<keyword evidence="2 5" id="KW-0378">Hydrolase</keyword>
<dbReference type="InterPro" id="IPR000212">
    <property type="entry name" value="DNA_helicase_UvrD/REP"/>
</dbReference>
<feature type="binding site" evidence="5">
    <location>
        <begin position="36"/>
        <end position="43"/>
    </location>
    <ligand>
        <name>ATP</name>
        <dbReference type="ChEBI" id="CHEBI:30616"/>
    </ligand>
</feature>
<evidence type="ECO:0000256" key="2">
    <source>
        <dbReference type="ARBA" id="ARBA00022801"/>
    </source>
</evidence>
<evidence type="ECO:0000256" key="5">
    <source>
        <dbReference type="PROSITE-ProRule" id="PRU00560"/>
    </source>
</evidence>
<organism evidence="9 10">
    <name type="scientific">Azospirillum brasilense</name>
    <dbReference type="NCBI Taxonomy" id="192"/>
    <lineage>
        <taxon>Bacteria</taxon>
        <taxon>Pseudomonadati</taxon>
        <taxon>Pseudomonadota</taxon>
        <taxon>Alphaproteobacteria</taxon>
        <taxon>Rhodospirillales</taxon>
        <taxon>Azospirillaceae</taxon>
        <taxon>Azospirillum</taxon>
    </lineage>
</organism>
<feature type="domain" description="UvrD-like helicase ATP-binding" evidence="7">
    <location>
        <begin position="15"/>
        <end position="312"/>
    </location>
</feature>
<dbReference type="PANTHER" id="PTHR11070:SF3">
    <property type="entry name" value="DNA 3'-5' HELICASE"/>
    <property type="match status" value="1"/>
</dbReference>
<dbReference type="Proteomes" id="UP000298774">
    <property type="component" value="Chromosome"/>
</dbReference>
<dbReference type="InterPro" id="IPR027417">
    <property type="entry name" value="P-loop_NTPase"/>
</dbReference>
<dbReference type="EMBL" id="JAWXYC010000004">
    <property type="protein sequence ID" value="MDX5953069.1"/>
    <property type="molecule type" value="Genomic_DNA"/>
</dbReference>
<evidence type="ECO:0000256" key="4">
    <source>
        <dbReference type="ARBA" id="ARBA00022840"/>
    </source>
</evidence>
<evidence type="ECO:0000256" key="6">
    <source>
        <dbReference type="SAM" id="MobiDB-lite"/>
    </source>
</evidence>
<dbReference type="GO" id="GO:0005524">
    <property type="term" value="F:ATP binding"/>
    <property type="evidence" value="ECO:0007669"/>
    <property type="project" value="UniProtKB-UniRule"/>
</dbReference>
<dbReference type="InterPro" id="IPR014016">
    <property type="entry name" value="UvrD-like_ATP-bd"/>
</dbReference>
<sequence length="652" mass="72473">MNAAVDQVGNERDAHVVEEICGYVTGIPPRSFFLFAGAGSGKTRTLVEVLRRITGVVEHAAGGIYASKLRVRGQSVRVITYTKNAAKVVTSRLGENRLTEVSTIHSFCWDLVKGFDEDIREALIAKNMEELAKAKAHAQSKKRGESDTDRRKYAELEAKAEELRAIPTFRYHPDQNTYGEGALSHQEVLRVAAWLLCERPTLQRIVQDRHPLLLIDESQDTMRGVLDALFDLTTIRPGHFTLGLLGDHRQRIYPDGHVDLPSHIPPTWARPALQMNHRSRERIVRLINAIWEADIEGRTQSKIGVAQHPRSEKQGGKVRIFVGDTANTTSVKLSFEADCARSMAQITGAEAWSANQKSFKTLALEHKLGAKRGDFYNIYCGMALLDKEAATPDPNGERMGPAMVRPLLGGLLELAECVRPDGTLDEFAAVAVLRRHNALTKLPSEHAARAVRLAELYEAISRFAVLCHRTEGAQVKQVLAPILEANVLPADSRLVGAYWDERPPPPEPEREASESKEDRQRRGWHLLMNAPWAELARYRTYLGGEAPFATHQVVKGSEFKHVMVVMDDEEAGGNLFSYDKLFGAEILSKDDKDNIAAGKETTIDRTLRLLYVTCSRAEESLALVLWAKDTNSALTAINACGWFTADEVVVLP</sequence>
<accession>A0A0P0F1X0</accession>
<dbReference type="EMBL" id="CP032339">
    <property type="protein sequence ID" value="QCO09509.1"/>
    <property type="molecule type" value="Genomic_DNA"/>
</dbReference>
<dbReference type="GO" id="GO:0003677">
    <property type="term" value="F:DNA binding"/>
    <property type="evidence" value="ECO:0007669"/>
    <property type="project" value="InterPro"/>
</dbReference>
<dbReference type="GO" id="GO:0043138">
    <property type="term" value="F:3'-5' DNA helicase activity"/>
    <property type="evidence" value="ECO:0007669"/>
    <property type="project" value="TreeGrafter"/>
</dbReference>
<evidence type="ECO:0000313" key="8">
    <source>
        <dbReference type="EMBL" id="MDX5953069.1"/>
    </source>
</evidence>
<proteinExistence type="predicted"/>